<protein>
    <submittedName>
        <fullName evidence="4">D-2-hydroxyglutarate dehydrogenase</fullName>
    </submittedName>
</protein>
<dbReference type="GO" id="GO:0003824">
    <property type="term" value="F:catalytic activity"/>
    <property type="evidence" value="ECO:0007669"/>
    <property type="project" value="InterPro"/>
</dbReference>
<dbReference type="InterPro" id="IPR004113">
    <property type="entry name" value="FAD-bd_oxidored_4_C"/>
</dbReference>
<dbReference type="InterPro" id="IPR016169">
    <property type="entry name" value="FAD-bd_PCMH_sub2"/>
</dbReference>
<evidence type="ECO:0000256" key="2">
    <source>
        <dbReference type="ARBA" id="ARBA00022827"/>
    </source>
</evidence>
<dbReference type="EMBL" id="CP009962">
    <property type="protein sequence ID" value="AIY43512.1"/>
    <property type="molecule type" value="Genomic_DNA"/>
</dbReference>
<sequence>MSDISLTQQKISALLGPQGCLLTPEQRQPYEHGARYGHGRSLCIARPASVEEAAELMRLCAKEKIRIVAQGANTGLVGAASPDQSGLDVVLNMERIKGVIDIDPVDRVVQAYAGTRLSELNQALEKHDLYFPIDLGADPSLGGMLAANTGGARLIRYGDVRHNVLGLEALLIDPPGKRLDLTNRLRKNNTGPDWKQNFIGTGGAYGIVTQVVLQVHPRPQQSATALVVPPSMEAAALLLRDAERNFADFLSAFEGISQNALQSVLQHVPGISAPFEPLPPYAFLIELSSARPRSADFDLEKLFGAWLESCFGDLILDAVIDKPEVLWRIRHAISDSVRQEGKVVAFDISVPRSRLGAFRQEAVALLEHGYAGIKVFDFGHWGDGGLHFNLAIPEQLIADFPPLRINALRQEIYDLAVLKYHGSFSAEHGVGPFNQQFYARYTTPEALALASRMQNVFDPQHLLGVTRFAVDK</sequence>
<keyword evidence="2" id="KW-0274">FAD</keyword>
<dbReference type="InterPro" id="IPR036318">
    <property type="entry name" value="FAD-bd_PCMH-like_sf"/>
</dbReference>
<reference evidence="5" key="1">
    <citation type="journal article" date="2014" name="Soil Biol. Biochem.">
        <title>Structure and function of bacterial communities in ageing soils: Insights from the Mendocino ecological staircase.</title>
        <authorList>
            <person name="Uroz S."/>
            <person name="Tech J.J."/>
            <person name="Sawaya N.A."/>
            <person name="Frey-Klett P."/>
            <person name="Leveau J.H.J."/>
        </authorList>
    </citation>
    <scope>NUCLEOTIDE SEQUENCE [LARGE SCALE GENOMIC DNA]</scope>
    <source>
        <strain evidence="5">Cal35</strain>
    </source>
</reference>
<evidence type="ECO:0000313" key="5">
    <source>
        <dbReference type="Proteomes" id="UP000030302"/>
    </source>
</evidence>
<dbReference type="InterPro" id="IPR051264">
    <property type="entry name" value="FAD-oxidored/transferase_4"/>
</dbReference>
<feature type="domain" description="FAD-binding PCMH-type" evidence="3">
    <location>
        <begin position="36"/>
        <end position="218"/>
    </location>
</feature>
<dbReference type="KEGG" id="care:LT85_4354"/>
<dbReference type="PANTHER" id="PTHR43716">
    <property type="entry name" value="D-2-HYDROXYGLUTARATE DEHYDROGENASE, MITOCHONDRIAL"/>
    <property type="match status" value="1"/>
</dbReference>
<dbReference type="Gene3D" id="3.30.70.2740">
    <property type="match status" value="1"/>
</dbReference>
<dbReference type="Gene3D" id="3.30.465.10">
    <property type="match status" value="1"/>
</dbReference>
<dbReference type="AlphaFoldDB" id="A0A0A1FKQ9"/>
<dbReference type="GO" id="GO:0071949">
    <property type="term" value="F:FAD binding"/>
    <property type="evidence" value="ECO:0007669"/>
    <property type="project" value="InterPro"/>
</dbReference>
<dbReference type="Gene3D" id="3.30.70.2190">
    <property type="match status" value="1"/>
</dbReference>
<dbReference type="Proteomes" id="UP000030302">
    <property type="component" value="Chromosome"/>
</dbReference>
<dbReference type="PROSITE" id="PS51387">
    <property type="entry name" value="FAD_PCMH"/>
    <property type="match status" value="1"/>
</dbReference>
<name>A0A0A1FKQ9_9BURK</name>
<evidence type="ECO:0000256" key="1">
    <source>
        <dbReference type="ARBA" id="ARBA00022630"/>
    </source>
</evidence>
<dbReference type="RefSeq" id="WP_052135390.1">
    <property type="nucleotide sequence ID" value="NZ_CP009962.1"/>
</dbReference>
<dbReference type="HOGENOM" id="CLU_017779_4_1_4"/>
<dbReference type="Pfam" id="PF02913">
    <property type="entry name" value="FAD-oxidase_C"/>
    <property type="match status" value="1"/>
</dbReference>
<dbReference type="InterPro" id="IPR016167">
    <property type="entry name" value="FAD-bd_PCMH_sub1"/>
</dbReference>
<proteinExistence type="predicted"/>
<accession>A0A0A1FKQ9</accession>
<organism evidence="4 5">
    <name type="scientific">Collimonas arenae</name>
    <dbReference type="NCBI Taxonomy" id="279058"/>
    <lineage>
        <taxon>Bacteria</taxon>
        <taxon>Pseudomonadati</taxon>
        <taxon>Pseudomonadota</taxon>
        <taxon>Betaproteobacteria</taxon>
        <taxon>Burkholderiales</taxon>
        <taxon>Oxalobacteraceae</taxon>
        <taxon>Collimonas</taxon>
    </lineage>
</organism>
<keyword evidence="1" id="KW-0285">Flavoprotein</keyword>
<dbReference type="SUPFAM" id="SSF56176">
    <property type="entry name" value="FAD-binding/transporter-associated domain-like"/>
    <property type="match status" value="1"/>
</dbReference>
<dbReference type="InterPro" id="IPR006094">
    <property type="entry name" value="Oxid_FAD_bind_N"/>
</dbReference>
<keyword evidence="5" id="KW-1185">Reference proteome</keyword>
<dbReference type="InterPro" id="IPR016164">
    <property type="entry name" value="FAD-linked_Oxase-like_C"/>
</dbReference>
<evidence type="ECO:0000259" key="3">
    <source>
        <dbReference type="PROSITE" id="PS51387"/>
    </source>
</evidence>
<dbReference type="GO" id="GO:0022904">
    <property type="term" value="P:respiratory electron transport chain"/>
    <property type="evidence" value="ECO:0007669"/>
    <property type="project" value="TreeGrafter"/>
</dbReference>
<dbReference type="OrthoDB" id="8712194at2"/>
<dbReference type="Pfam" id="PF01565">
    <property type="entry name" value="FAD_binding_4"/>
    <property type="match status" value="1"/>
</dbReference>
<dbReference type="PANTHER" id="PTHR43716:SF2">
    <property type="entry name" value="BLL6224 PROTEIN"/>
    <property type="match status" value="1"/>
</dbReference>
<evidence type="ECO:0000313" key="4">
    <source>
        <dbReference type="EMBL" id="AIY43512.1"/>
    </source>
</evidence>
<gene>
    <name evidence="4" type="ORF">LT85_4354</name>
</gene>
<dbReference type="InterPro" id="IPR016166">
    <property type="entry name" value="FAD-bd_PCMH"/>
</dbReference>
<dbReference type="Gene3D" id="3.30.43.10">
    <property type="entry name" value="Uridine Diphospho-n-acetylenolpyruvylglucosamine Reductase, domain 2"/>
    <property type="match status" value="1"/>
</dbReference>
<dbReference type="SUPFAM" id="SSF55103">
    <property type="entry name" value="FAD-linked oxidases, C-terminal domain"/>
    <property type="match status" value="1"/>
</dbReference>
<dbReference type="STRING" id="279058.LT85_4354"/>